<comment type="caution">
    <text evidence="4">The sequence shown here is derived from an EMBL/GenBank/DDBJ whole genome shotgun (WGS) entry which is preliminary data.</text>
</comment>
<dbReference type="InterPro" id="IPR037278">
    <property type="entry name" value="ARFGAP/RecO"/>
</dbReference>
<name>A0AAD4LH68_9AGAM</name>
<evidence type="ECO:0000256" key="2">
    <source>
        <dbReference type="SAM" id="MobiDB-lite"/>
    </source>
</evidence>
<feature type="domain" description="Arf-GAP" evidence="3">
    <location>
        <begin position="23"/>
        <end position="146"/>
    </location>
</feature>
<keyword evidence="5" id="KW-1185">Reference proteome</keyword>
<dbReference type="Proteomes" id="UP001201163">
    <property type="component" value="Unassembled WGS sequence"/>
</dbReference>
<dbReference type="Pfam" id="PF01412">
    <property type="entry name" value="ArfGap"/>
    <property type="match status" value="1"/>
</dbReference>
<dbReference type="InterPro" id="IPR001164">
    <property type="entry name" value="ArfGAP_dom"/>
</dbReference>
<gene>
    <name evidence="4" type="ORF">EDB92DRAFT_721691</name>
</gene>
<organism evidence="4 5">
    <name type="scientific">Lactarius akahatsu</name>
    <dbReference type="NCBI Taxonomy" id="416441"/>
    <lineage>
        <taxon>Eukaryota</taxon>
        <taxon>Fungi</taxon>
        <taxon>Dikarya</taxon>
        <taxon>Basidiomycota</taxon>
        <taxon>Agaricomycotina</taxon>
        <taxon>Agaricomycetes</taxon>
        <taxon>Russulales</taxon>
        <taxon>Russulaceae</taxon>
        <taxon>Lactarius</taxon>
    </lineage>
</organism>
<dbReference type="PANTHER" id="PTHR45705">
    <property type="entry name" value="FI20236P1"/>
    <property type="match status" value="1"/>
</dbReference>
<feature type="region of interest" description="Disordered" evidence="2">
    <location>
        <begin position="286"/>
        <end position="307"/>
    </location>
</feature>
<feature type="region of interest" description="Disordered" evidence="2">
    <location>
        <begin position="153"/>
        <end position="238"/>
    </location>
</feature>
<feature type="compositionally biased region" description="Low complexity" evidence="2">
    <location>
        <begin position="341"/>
        <end position="350"/>
    </location>
</feature>
<dbReference type="AlphaFoldDB" id="A0AAD4LH68"/>
<dbReference type="SMART" id="SM00105">
    <property type="entry name" value="ArfGap"/>
    <property type="match status" value="1"/>
</dbReference>
<feature type="compositionally biased region" description="Low complexity" evidence="2">
    <location>
        <begin position="424"/>
        <end position="459"/>
    </location>
</feature>
<dbReference type="Gene3D" id="1.10.220.150">
    <property type="entry name" value="Arf GTPase activating protein"/>
    <property type="match status" value="1"/>
</dbReference>
<keyword evidence="1" id="KW-0863">Zinc-finger</keyword>
<dbReference type="EMBL" id="JAKELL010000029">
    <property type="protein sequence ID" value="KAH8990770.1"/>
    <property type="molecule type" value="Genomic_DNA"/>
</dbReference>
<accession>A0AAD4LH68</accession>
<dbReference type="FunFam" id="1.10.220.150:FF:000026">
    <property type="entry name" value="GTPase activating protein for Arf, putative"/>
    <property type="match status" value="1"/>
</dbReference>
<dbReference type="GO" id="GO:0008270">
    <property type="term" value="F:zinc ion binding"/>
    <property type="evidence" value="ECO:0007669"/>
    <property type="project" value="UniProtKB-KW"/>
</dbReference>
<dbReference type="PROSITE" id="PS50115">
    <property type="entry name" value="ARFGAP"/>
    <property type="match status" value="1"/>
</dbReference>
<keyword evidence="1" id="KW-0862">Zinc</keyword>
<feature type="region of interest" description="Disordered" evidence="2">
    <location>
        <begin position="341"/>
        <end position="474"/>
    </location>
</feature>
<dbReference type="InterPro" id="IPR051718">
    <property type="entry name" value="ARF_GTPase-activating"/>
</dbReference>
<evidence type="ECO:0000313" key="5">
    <source>
        <dbReference type="Proteomes" id="UP001201163"/>
    </source>
</evidence>
<dbReference type="InterPro" id="IPR038508">
    <property type="entry name" value="ArfGAP_dom_sf"/>
</dbReference>
<feature type="compositionally biased region" description="Pro residues" evidence="2">
    <location>
        <begin position="193"/>
        <end position="206"/>
    </location>
</feature>
<keyword evidence="1" id="KW-0479">Metal-binding</keyword>
<evidence type="ECO:0000259" key="3">
    <source>
        <dbReference type="PROSITE" id="PS50115"/>
    </source>
</evidence>
<dbReference type="SUPFAM" id="SSF57863">
    <property type="entry name" value="ArfGap/RecO-like zinc finger"/>
    <property type="match status" value="1"/>
</dbReference>
<dbReference type="CDD" id="cd08204">
    <property type="entry name" value="ArfGap"/>
    <property type="match status" value="1"/>
</dbReference>
<feature type="region of interest" description="Disordered" evidence="2">
    <location>
        <begin position="94"/>
        <end position="118"/>
    </location>
</feature>
<reference evidence="4" key="1">
    <citation type="submission" date="2022-01" db="EMBL/GenBank/DDBJ databases">
        <title>Comparative genomics reveals a dynamic genome evolution in the ectomycorrhizal milk-cap (Lactarius) mushrooms.</title>
        <authorList>
            <consortium name="DOE Joint Genome Institute"/>
            <person name="Lebreton A."/>
            <person name="Tang N."/>
            <person name="Kuo A."/>
            <person name="LaButti K."/>
            <person name="Drula E."/>
            <person name="Barry K."/>
            <person name="Clum A."/>
            <person name="Lipzen A."/>
            <person name="Mousain D."/>
            <person name="Ng V."/>
            <person name="Wang R."/>
            <person name="Wang X."/>
            <person name="Dai Y."/>
            <person name="Henrissat B."/>
            <person name="Grigoriev I.V."/>
            <person name="Guerin-Laguette A."/>
            <person name="Yu F."/>
            <person name="Martin F.M."/>
        </authorList>
    </citation>
    <scope>NUCLEOTIDE SEQUENCE</scope>
    <source>
        <strain evidence="4">QP</strain>
    </source>
</reference>
<dbReference type="GO" id="GO:0005096">
    <property type="term" value="F:GTPase activator activity"/>
    <property type="evidence" value="ECO:0007669"/>
    <property type="project" value="InterPro"/>
</dbReference>
<sequence length="495" mass="52251">MFHFPASSTMSGTVSKIAAERNQKAILELAMKPGNDSCADCKTRNPRWASHNLGIFICVNCASIHRKIGTHVSKVKSLTMDVWTKEQVENMRQAGNIKSNQQYNPDEVRNPPPTNMIDAERDSELEKFIRDKYEFKRFIGRVDRSAVVAAHLGPSRSAASVKSSASSSSFSNSLRSQTLPPAKPSLPSATSAPPSPARAPTLPPSVPASTAMSRSVSQPISPQARLQPPQPPAGVWSDLASLQSSTGTSTLPLQYLSPSASSSLLAPSSSSHFNFNPAAGPSSLSANFTQGVSPGHGPASQGPGFGVGASPVSGLSIATQSSHPSFASGATAINPFAQMVAQQQSQAQAQPNHFPTTSPFGSLPSQQPYFSPQGQVPQIQQPAFSQLGTNPFFNGSAQSQHMLSQPQAPIMSTTPSPIPYTGSPFQQPTQSPFQQQPPFQPGVQAQFQPQPPQFGNVQPSSATATGNPFTSWLTQQPNSYASAHAGQGSGQWGVI</sequence>
<dbReference type="PRINTS" id="PR00405">
    <property type="entry name" value="REVINTRACTNG"/>
</dbReference>
<dbReference type="GO" id="GO:0005737">
    <property type="term" value="C:cytoplasm"/>
    <property type="evidence" value="ECO:0007669"/>
    <property type="project" value="TreeGrafter"/>
</dbReference>
<feature type="compositionally biased region" description="Polar residues" evidence="2">
    <location>
        <begin position="351"/>
        <end position="415"/>
    </location>
</feature>
<protein>
    <recommendedName>
        <fullName evidence="3">Arf-GAP domain-containing protein</fullName>
    </recommendedName>
</protein>
<evidence type="ECO:0000256" key="1">
    <source>
        <dbReference type="PROSITE-ProRule" id="PRU00288"/>
    </source>
</evidence>
<evidence type="ECO:0000313" key="4">
    <source>
        <dbReference type="EMBL" id="KAH8990770.1"/>
    </source>
</evidence>
<proteinExistence type="predicted"/>
<feature type="compositionally biased region" description="Polar residues" evidence="2">
    <location>
        <begin position="460"/>
        <end position="474"/>
    </location>
</feature>
<dbReference type="PANTHER" id="PTHR45705:SF1">
    <property type="entry name" value="FI20236P1"/>
    <property type="match status" value="1"/>
</dbReference>
<feature type="compositionally biased region" description="Polar residues" evidence="2">
    <location>
        <begin position="207"/>
        <end position="221"/>
    </location>
</feature>
<feature type="compositionally biased region" description="Low complexity" evidence="2">
    <location>
        <begin position="155"/>
        <end position="192"/>
    </location>
</feature>